<name>A0AA89BS31_9ASTE</name>
<keyword evidence="1" id="KW-0677">Repeat</keyword>
<dbReference type="GO" id="GO:0005737">
    <property type="term" value="C:cytoplasm"/>
    <property type="evidence" value="ECO:0007669"/>
    <property type="project" value="TreeGrafter"/>
</dbReference>
<dbReference type="Proteomes" id="UP001188597">
    <property type="component" value="Unassembled WGS sequence"/>
</dbReference>
<dbReference type="GO" id="GO:0005509">
    <property type="term" value="F:calcium ion binding"/>
    <property type="evidence" value="ECO:0007669"/>
    <property type="project" value="InterPro"/>
</dbReference>
<evidence type="ECO:0000313" key="4">
    <source>
        <dbReference type="Proteomes" id="UP001188597"/>
    </source>
</evidence>
<dbReference type="GO" id="GO:0001786">
    <property type="term" value="F:phosphatidylserine binding"/>
    <property type="evidence" value="ECO:0007669"/>
    <property type="project" value="TreeGrafter"/>
</dbReference>
<dbReference type="InterPro" id="IPR018502">
    <property type="entry name" value="Annexin_repeat"/>
</dbReference>
<dbReference type="SMART" id="SM00335">
    <property type="entry name" value="ANX"/>
    <property type="match status" value="3"/>
</dbReference>
<keyword evidence="4" id="KW-1185">Reference proteome</keyword>
<dbReference type="SUPFAM" id="SSF47874">
    <property type="entry name" value="Annexin"/>
    <property type="match status" value="1"/>
</dbReference>
<protein>
    <recommendedName>
        <fullName evidence="5">Annexin</fullName>
    </recommendedName>
</protein>
<dbReference type="Gene3D" id="1.10.220.10">
    <property type="entry name" value="Annexin"/>
    <property type="match status" value="3"/>
</dbReference>
<comment type="caution">
    <text evidence="3">The sequence shown here is derived from an EMBL/GenBank/DDBJ whole genome shotgun (WGS) entry which is preliminary data.</text>
</comment>
<dbReference type="InterPro" id="IPR001464">
    <property type="entry name" value="Annexin"/>
</dbReference>
<dbReference type="Pfam" id="PF00191">
    <property type="entry name" value="Annexin"/>
    <property type="match status" value="3"/>
</dbReference>
<evidence type="ECO:0000313" key="3">
    <source>
        <dbReference type="EMBL" id="KAK3041941.1"/>
    </source>
</evidence>
<keyword evidence="2" id="KW-0041">Annexin</keyword>
<dbReference type="PRINTS" id="PR00196">
    <property type="entry name" value="ANNEXIN"/>
</dbReference>
<proteinExistence type="predicted"/>
<evidence type="ECO:0000256" key="2">
    <source>
        <dbReference type="ARBA" id="ARBA00023216"/>
    </source>
</evidence>
<reference evidence="3" key="1">
    <citation type="submission" date="2022-12" db="EMBL/GenBank/DDBJ databases">
        <title>Draft genome assemblies for two species of Escallonia (Escalloniales).</title>
        <authorList>
            <person name="Chanderbali A."/>
            <person name="Dervinis C."/>
            <person name="Anghel I."/>
            <person name="Soltis D."/>
            <person name="Soltis P."/>
            <person name="Zapata F."/>
        </authorList>
    </citation>
    <scope>NUCLEOTIDE SEQUENCE</scope>
    <source>
        <strain evidence="3">UCBG64.0493</strain>
        <tissue evidence="3">Leaf</tissue>
    </source>
</reference>
<dbReference type="PROSITE" id="PS51897">
    <property type="entry name" value="ANNEXIN_2"/>
    <property type="match status" value="3"/>
</dbReference>
<dbReference type="PANTHER" id="PTHR10502:SF190">
    <property type="entry name" value="OS09G0453300 PROTEIN"/>
    <property type="match status" value="1"/>
</dbReference>
<accession>A0AA89BS31</accession>
<dbReference type="GO" id="GO:0009409">
    <property type="term" value="P:response to cold"/>
    <property type="evidence" value="ECO:0007669"/>
    <property type="project" value="TreeGrafter"/>
</dbReference>
<dbReference type="PANTHER" id="PTHR10502">
    <property type="entry name" value="ANNEXIN"/>
    <property type="match status" value="1"/>
</dbReference>
<dbReference type="GO" id="GO:0009651">
    <property type="term" value="P:response to salt stress"/>
    <property type="evidence" value="ECO:0007669"/>
    <property type="project" value="TreeGrafter"/>
</dbReference>
<sequence>MTMSSQNCKNLCKKIHDSKGQLNHLAQALAAKTQADCQEIRRTYMEMYGKGLHQLLKSIQLTNQGDESGALSYECATALSMLMHSSHERDAVVAREALEQSEVNFKAVIEIFLGRKSSHVILILQAYQTRFSRKLEQDISSIEPPHPYQMILRALASSHKAHHAVVSEHIGRCDARRLYQTGEGRPGAIDEAVVLEILSKRSVAQLSVTFSSYKHIYGHSYTKSLKKGNHGQFEEALKVVVSFISNPLKYYAKTLYRSIKDTTMEKGSLARVMVSRAEVDMNEIQMVFKKKYGMELRDAICESIPSGGACREFVVALATKTTTSS</sequence>
<dbReference type="GO" id="GO:0005544">
    <property type="term" value="F:calcium-dependent phospholipid binding"/>
    <property type="evidence" value="ECO:0007669"/>
    <property type="project" value="InterPro"/>
</dbReference>
<evidence type="ECO:0008006" key="5">
    <source>
        <dbReference type="Google" id="ProtNLM"/>
    </source>
</evidence>
<gene>
    <name evidence="3" type="ORF">RJ639_002249</name>
</gene>
<dbReference type="AlphaFoldDB" id="A0AA89BS31"/>
<dbReference type="GO" id="GO:0005886">
    <property type="term" value="C:plasma membrane"/>
    <property type="evidence" value="ECO:0007669"/>
    <property type="project" value="TreeGrafter"/>
</dbReference>
<dbReference type="GO" id="GO:0009414">
    <property type="term" value="P:response to water deprivation"/>
    <property type="evidence" value="ECO:0007669"/>
    <property type="project" value="TreeGrafter"/>
</dbReference>
<dbReference type="InterPro" id="IPR037104">
    <property type="entry name" value="Annexin_sf"/>
</dbReference>
<dbReference type="EMBL" id="JAVXUP010000025">
    <property type="protein sequence ID" value="KAK3041941.1"/>
    <property type="molecule type" value="Genomic_DNA"/>
</dbReference>
<evidence type="ECO:0000256" key="1">
    <source>
        <dbReference type="ARBA" id="ARBA00022737"/>
    </source>
</evidence>
<organism evidence="3 4">
    <name type="scientific">Escallonia herrerae</name>
    <dbReference type="NCBI Taxonomy" id="1293975"/>
    <lineage>
        <taxon>Eukaryota</taxon>
        <taxon>Viridiplantae</taxon>
        <taxon>Streptophyta</taxon>
        <taxon>Embryophyta</taxon>
        <taxon>Tracheophyta</taxon>
        <taxon>Spermatophyta</taxon>
        <taxon>Magnoliopsida</taxon>
        <taxon>eudicotyledons</taxon>
        <taxon>Gunneridae</taxon>
        <taxon>Pentapetalae</taxon>
        <taxon>asterids</taxon>
        <taxon>campanulids</taxon>
        <taxon>Escalloniales</taxon>
        <taxon>Escalloniaceae</taxon>
        <taxon>Escallonia</taxon>
    </lineage>
</organism>
<dbReference type="GO" id="GO:0009408">
    <property type="term" value="P:response to heat"/>
    <property type="evidence" value="ECO:0007669"/>
    <property type="project" value="TreeGrafter"/>
</dbReference>